<name>A0ABW6MAE3_9ACTN</name>
<dbReference type="RefSeq" id="WP_362713612.1">
    <property type="nucleotide sequence ID" value="NZ_JBIAHM010000010.1"/>
</dbReference>
<dbReference type="PANTHER" id="PTHR45527">
    <property type="entry name" value="NONRIBOSOMAL PEPTIDE SYNTHETASE"/>
    <property type="match status" value="1"/>
</dbReference>
<accession>A0ABW6MAE3</accession>
<evidence type="ECO:0000259" key="1">
    <source>
        <dbReference type="PROSITE" id="PS50075"/>
    </source>
</evidence>
<dbReference type="InterPro" id="IPR009081">
    <property type="entry name" value="PP-bd_ACP"/>
</dbReference>
<feature type="domain" description="Carrier" evidence="1">
    <location>
        <begin position="15"/>
        <end position="90"/>
    </location>
</feature>
<dbReference type="Gene3D" id="1.10.1200.10">
    <property type="entry name" value="ACP-like"/>
    <property type="match status" value="1"/>
</dbReference>
<dbReference type="PANTHER" id="PTHR45527:SF1">
    <property type="entry name" value="FATTY ACID SYNTHASE"/>
    <property type="match status" value="1"/>
</dbReference>
<dbReference type="PROSITE" id="PS50075">
    <property type="entry name" value="CARRIER"/>
    <property type="match status" value="1"/>
</dbReference>
<comment type="caution">
    <text evidence="2">The sequence shown here is derived from an EMBL/GenBank/DDBJ whole genome shotgun (WGS) entry which is preliminary data.</text>
</comment>
<evidence type="ECO:0000313" key="3">
    <source>
        <dbReference type="Proteomes" id="UP001601303"/>
    </source>
</evidence>
<gene>
    <name evidence="2" type="ORF">ACFYNQ_28400</name>
</gene>
<dbReference type="InterPro" id="IPR036736">
    <property type="entry name" value="ACP-like_sf"/>
</dbReference>
<evidence type="ECO:0000313" key="2">
    <source>
        <dbReference type="EMBL" id="MFE9602473.1"/>
    </source>
</evidence>
<organism evidence="2 3">
    <name type="scientific">Streptomyces hokutonensis</name>
    <dbReference type="NCBI Taxonomy" id="1306990"/>
    <lineage>
        <taxon>Bacteria</taxon>
        <taxon>Bacillati</taxon>
        <taxon>Actinomycetota</taxon>
        <taxon>Actinomycetes</taxon>
        <taxon>Kitasatosporales</taxon>
        <taxon>Streptomycetaceae</taxon>
        <taxon>Streptomyces</taxon>
    </lineage>
</organism>
<sequence length="95" mass="10480">MREARESFTDVSFEEPQGSLEKAIADIQAEILDIDRVGRSDSFYDLGGTSLQAMRICARIERDLGVRALPVWLFDADILSDFAERVAAEGQAADA</sequence>
<protein>
    <submittedName>
        <fullName evidence="2">Phosphopantetheine-binding protein</fullName>
    </submittedName>
</protein>
<keyword evidence="3" id="KW-1185">Reference proteome</keyword>
<proteinExistence type="predicted"/>
<dbReference type="SUPFAM" id="SSF47336">
    <property type="entry name" value="ACP-like"/>
    <property type="match status" value="1"/>
</dbReference>
<dbReference type="Proteomes" id="UP001601303">
    <property type="component" value="Unassembled WGS sequence"/>
</dbReference>
<dbReference type="EMBL" id="JBIAHM010000010">
    <property type="protein sequence ID" value="MFE9602473.1"/>
    <property type="molecule type" value="Genomic_DNA"/>
</dbReference>
<dbReference type="Pfam" id="PF00550">
    <property type="entry name" value="PP-binding"/>
    <property type="match status" value="1"/>
</dbReference>
<reference evidence="2 3" key="1">
    <citation type="submission" date="2024-10" db="EMBL/GenBank/DDBJ databases">
        <title>The Natural Products Discovery Center: Release of the First 8490 Sequenced Strains for Exploring Actinobacteria Biosynthetic Diversity.</title>
        <authorList>
            <person name="Kalkreuter E."/>
            <person name="Kautsar S.A."/>
            <person name="Yang D."/>
            <person name="Bader C.D."/>
            <person name="Teijaro C.N."/>
            <person name="Fluegel L."/>
            <person name="Davis C.M."/>
            <person name="Simpson J.R."/>
            <person name="Lauterbach L."/>
            <person name="Steele A.D."/>
            <person name="Gui C."/>
            <person name="Meng S."/>
            <person name="Li G."/>
            <person name="Viehrig K."/>
            <person name="Ye F."/>
            <person name="Su P."/>
            <person name="Kiefer A.F."/>
            <person name="Nichols A."/>
            <person name="Cepeda A.J."/>
            <person name="Yan W."/>
            <person name="Fan B."/>
            <person name="Jiang Y."/>
            <person name="Adhikari A."/>
            <person name="Zheng C.-J."/>
            <person name="Schuster L."/>
            <person name="Cowan T.M."/>
            <person name="Smanski M.J."/>
            <person name="Chevrette M.G."/>
            <person name="De Carvalho L.P.S."/>
            <person name="Shen B."/>
        </authorList>
    </citation>
    <scope>NUCLEOTIDE SEQUENCE [LARGE SCALE GENOMIC DNA]</scope>
    <source>
        <strain evidence="2 3">NPDC006488</strain>
    </source>
</reference>